<name>A0ABQ1QYZ4_9FLAO</name>
<accession>A0ABQ1QYZ4</accession>
<keyword evidence="2" id="KW-1185">Reference proteome</keyword>
<dbReference type="EMBL" id="BMFH01000001">
    <property type="protein sequence ID" value="GGD50023.1"/>
    <property type="molecule type" value="Genomic_DNA"/>
</dbReference>
<dbReference type="Proteomes" id="UP000625780">
    <property type="component" value="Unassembled WGS sequence"/>
</dbReference>
<organism evidence="1 2">
    <name type="scientific">Muriicola marianensis</name>
    <dbReference type="NCBI Taxonomy" id="1324801"/>
    <lineage>
        <taxon>Bacteria</taxon>
        <taxon>Pseudomonadati</taxon>
        <taxon>Bacteroidota</taxon>
        <taxon>Flavobacteriia</taxon>
        <taxon>Flavobacteriales</taxon>
        <taxon>Flavobacteriaceae</taxon>
        <taxon>Muriicola</taxon>
    </lineage>
</organism>
<evidence type="ECO:0000313" key="1">
    <source>
        <dbReference type="EMBL" id="GGD50023.1"/>
    </source>
</evidence>
<comment type="caution">
    <text evidence="1">The sequence shown here is derived from an EMBL/GenBank/DDBJ whole genome shotgun (WGS) entry which is preliminary data.</text>
</comment>
<protein>
    <submittedName>
        <fullName evidence="1">Uncharacterized protein</fullName>
    </submittedName>
</protein>
<gene>
    <name evidence="1" type="ORF">GCM10011361_15840</name>
</gene>
<proteinExistence type="predicted"/>
<evidence type="ECO:0000313" key="2">
    <source>
        <dbReference type="Proteomes" id="UP000625780"/>
    </source>
</evidence>
<reference evidence="2" key="1">
    <citation type="journal article" date="2019" name="Int. J. Syst. Evol. Microbiol.">
        <title>The Global Catalogue of Microorganisms (GCM) 10K type strain sequencing project: providing services to taxonomists for standard genome sequencing and annotation.</title>
        <authorList>
            <consortium name="The Broad Institute Genomics Platform"/>
            <consortium name="The Broad Institute Genome Sequencing Center for Infectious Disease"/>
            <person name="Wu L."/>
            <person name="Ma J."/>
        </authorList>
    </citation>
    <scope>NUCLEOTIDE SEQUENCE [LARGE SCALE GENOMIC DNA]</scope>
    <source>
        <strain evidence="2">CGMCC 1.12606</strain>
    </source>
</reference>
<sequence>MDKKKRFRFGSVFLFDQSKAKPVDSLNIKAYIVMTHSAKQNQEKALKYFFRKIFLQFLNASM</sequence>